<feature type="domain" description="MAM" evidence="4">
    <location>
        <begin position="192"/>
        <end position="353"/>
    </location>
</feature>
<dbReference type="PROSITE" id="PS00740">
    <property type="entry name" value="MAM_1"/>
    <property type="match status" value="2"/>
</dbReference>
<dbReference type="Gene3D" id="4.10.400.10">
    <property type="entry name" value="Low-density Lipoprotein Receptor"/>
    <property type="match status" value="6"/>
</dbReference>
<dbReference type="InterPro" id="IPR051560">
    <property type="entry name" value="MAM_domain-containing"/>
</dbReference>
<dbReference type="Pfam" id="PF00057">
    <property type="entry name" value="Ldl_recept_a"/>
    <property type="match status" value="4"/>
</dbReference>
<evidence type="ECO:0000256" key="1">
    <source>
        <dbReference type="ARBA" id="ARBA00022737"/>
    </source>
</evidence>
<dbReference type="SMART" id="SM00192">
    <property type="entry name" value="LDLa"/>
    <property type="match status" value="7"/>
</dbReference>
<gene>
    <name evidence="5" type="ORF">GIL414_LOCUS7416</name>
</gene>
<keyword evidence="2 3" id="KW-1015">Disulfide bond</keyword>
<dbReference type="InterPro" id="IPR013320">
    <property type="entry name" value="ConA-like_dom_sf"/>
</dbReference>
<dbReference type="SMART" id="SM00137">
    <property type="entry name" value="MAM"/>
    <property type="match status" value="12"/>
</dbReference>
<organism evidence="5 6">
    <name type="scientific">Rotaria magnacalcarata</name>
    <dbReference type="NCBI Taxonomy" id="392030"/>
    <lineage>
        <taxon>Eukaryota</taxon>
        <taxon>Metazoa</taxon>
        <taxon>Spiralia</taxon>
        <taxon>Gnathifera</taxon>
        <taxon>Rotifera</taxon>
        <taxon>Eurotatoria</taxon>
        <taxon>Bdelloidea</taxon>
        <taxon>Philodinida</taxon>
        <taxon>Philodinidae</taxon>
        <taxon>Rotaria</taxon>
    </lineage>
</organism>
<dbReference type="SUPFAM" id="SSF57424">
    <property type="entry name" value="LDL receptor-like module"/>
    <property type="match status" value="6"/>
</dbReference>
<reference evidence="5" key="1">
    <citation type="submission" date="2021-02" db="EMBL/GenBank/DDBJ databases">
        <authorList>
            <person name="Nowell W R."/>
        </authorList>
    </citation>
    <scope>NUCLEOTIDE SEQUENCE</scope>
</reference>
<evidence type="ECO:0000256" key="2">
    <source>
        <dbReference type="ARBA" id="ARBA00023157"/>
    </source>
</evidence>
<dbReference type="CDD" id="cd00112">
    <property type="entry name" value="LDLa"/>
    <property type="match status" value="6"/>
</dbReference>
<dbReference type="PROSITE" id="PS50068">
    <property type="entry name" value="LDLRA_2"/>
    <property type="match status" value="7"/>
</dbReference>
<protein>
    <recommendedName>
        <fullName evidence="4">MAM domain-containing protein</fullName>
    </recommendedName>
</protein>
<feature type="non-terminal residue" evidence="5">
    <location>
        <position position="1"/>
    </location>
</feature>
<feature type="domain" description="MAM" evidence="4">
    <location>
        <begin position="2073"/>
        <end position="2232"/>
    </location>
</feature>
<evidence type="ECO:0000256" key="3">
    <source>
        <dbReference type="PROSITE-ProRule" id="PRU00124"/>
    </source>
</evidence>
<feature type="domain" description="MAM" evidence="4">
    <location>
        <begin position="1"/>
        <end position="142"/>
    </location>
</feature>
<dbReference type="PROSITE" id="PS01209">
    <property type="entry name" value="LDLRA_1"/>
    <property type="match status" value="5"/>
</dbReference>
<feature type="domain" description="MAM" evidence="4">
    <location>
        <begin position="1637"/>
        <end position="1795"/>
    </location>
</feature>
<dbReference type="PRINTS" id="PR00261">
    <property type="entry name" value="LDLRECEPTOR"/>
</dbReference>
<feature type="domain" description="MAM" evidence="4">
    <location>
        <begin position="1842"/>
        <end position="2016"/>
    </location>
</feature>
<dbReference type="InterPro" id="IPR023415">
    <property type="entry name" value="LDLR_class-A_CS"/>
</dbReference>
<feature type="disulfide bond" evidence="3">
    <location>
        <begin position="1810"/>
        <end position="1828"/>
    </location>
</feature>
<evidence type="ECO:0000259" key="4">
    <source>
        <dbReference type="PROSITE" id="PS50060"/>
    </source>
</evidence>
<dbReference type="Pfam" id="PF00629">
    <property type="entry name" value="MAM"/>
    <property type="match status" value="12"/>
</dbReference>
<comment type="caution">
    <text evidence="5">The sequence shown here is derived from an EMBL/GenBank/DDBJ whole genome shotgun (WGS) entry which is preliminary data.</text>
</comment>
<feature type="disulfide bond" evidence="3">
    <location>
        <begin position="2056"/>
        <end position="2071"/>
    </location>
</feature>
<evidence type="ECO:0000313" key="6">
    <source>
        <dbReference type="Proteomes" id="UP000681720"/>
    </source>
</evidence>
<dbReference type="PANTHER" id="PTHR23282">
    <property type="entry name" value="APICAL ENDOSOMAL GLYCOPROTEIN PRECURSOR"/>
    <property type="match status" value="1"/>
</dbReference>
<keyword evidence="1" id="KW-0677">Repeat</keyword>
<feature type="domain" description="MAM" evidence="4">
    <location>
        <begin position="1424"/>
        <end position="1584"/>
    </location>
</feature>
<sequence length="2284" mass="255487">MWKLRRNGILPVANQGPPVDHTSYSPTGNYMYLSTSNGTALNSPARLITPVLSQASSTCLLEFWVYLTGISINQLNVMLLTGNQIERATLQRFHYQSMMNWTKVNIEIGRVDVPFQIAFDSTRSTSFGWVAIDDTKISRCHLPPIVNASQCPVATRFQCARGSCIPKAHICDMTDDCGDHSDESSRLCASYQTCTFDISFCDWIHDNSTQFKWELHRGPSPSDETGPNRDHSTGYATGQYAFIEASYPQLPGHTARLISRTFEPKTVDCRMIFYYHMLGEDMGELNVYVRFYSNGPLVKIFGVSGERGNFWIRHELKLSYTTAFQVLIEGVVGTSYLSDIGLDDTIFTPECSASTSSELPITIITTTPAPIPCPIAAQFRCTGTNICIDQDKICDFTADCPDASDEDRCGPCNFEKDDCGWEDISWSTYSWSRIKASEAIVISPKAPAFDHTLNTAAGSYIHVAGDMGDFFDLAELRSPVLPASAAECQITFYYWLVGNTTGTLELFSSSNFTALWSRSSAPANRWHRATVNVGANRAGWRLYFELEPNLDFTGAWTDDVAIDDISFEQCTANRSRSVLDCDFEKDFCSWETNGLADFSWTRTSSTTPSASTGPPGDHTTGRGFYIFIESSIPQKAGDRARLASPSIPPTTSSCLAFYYHMFGADIRTLNVIQQTSTSNLTIFTKDGSQGNIWRKGEVSVRSTLTYKIIFEGIVGNSWEGDIALDDIKLTFGNCPPSDICTFESGLCDGWERGGDGDFEWSRGRNGSTPSGTPTIDHTIASANGHFLFVDPTGRSLGDEAHLMSPRYKASQPRCLRFWYHLYGAGQGTLQIQQKPELTRAKTIWSKSNDQDNIWRQSRVTVPPLLGLGTYKILIVGVIGSKPTGDMAIDDISNIEGECPDSEACTFEEGLCSWINGQNGIFDDFDWLLNSDHTLQTEDGWFIDTSSLKSNQTARLISTMTTVTTRGLCLRFWYRAYGAQRVKFNLLQRASFDVNATLISSIRPNLDIDWREAIIYRQTSGNYEFIFEGITGITVSSSDNIAIDDITTNEGSCPTQKFCDFESQDICGYVSDISGNFNWTRHQGATFSVSTGPQYDHTTFTKEGYYMYIETSSPRRPGDIARLISPTFPVSNEYHCLQFYYHQYGVDIGAFNVYKRDVGGSLNPLKIFSSRENRFDEWHVMEINIVPTKPYNIIFEGVVGKSFEGDIAIDDVLIKDRACPSIGKCDFEQGLCAYKNAEKNREVDWIRMRGDAEDNTIGSQFGTYLAFDITPTTASSSRALLISPDLDNTAQYCFQYYYRGYGNVQGSVSINRQTFANATARYLLVKHDSTAFTNQWKINQIALTPLLNQTSNVYRLLFEGISGNGVGRLMFDDFELFNGPCPQIPTNCSIQCDTITGQRQCIPTSQICDFNRDCLNGEDERLCGYDCTFESGLCNYMDPSAGAYKWRRQRAGSSIPGTNSGPIIDHTTLSANGYYMIVATNNGTIDERAHLLSPPLQQSSATCEMTFYYHMTGANVGRLEVLLIEGLQNSRVWSVEGTQSNRWHKGVVKIGRLYRPFRIRFDARKTASSFADIAIDDIQWIGCNLPLLTNETATCSPNQFQCKRGGCVDQNRVCDYTDDCGDMSDENNVTCIRPDVIPGCNFEMNSCQFADDSIGYYVWARRNASSILLMPGDMTTNTSRGFVMTVAGGSGSFAGSSRLVSERIASAAASCRVKFGLYRNRDKDGTLALYLEEDSKLTTKIWTDPRTTIGRTWTSITVSIGRRRSGFRLVFISTHVGSTISSDISIDNFQFQECNDQVIGHCEGFIDPFNCSNGNCIHKDNLCDFSDDCGDSTDEYNCEKYVDMCNFENNLEPICSWSHDEDADFKWSRIRGDQVNNLDWYDDFWQFYGPDRDHTLGTSKGHFLFLETSAPRKPNDTARVVSPVFNPTTSGDCQFRFWYHMYGYDVASLNVYTRTSVGGPLTLVWNQNGQRGDEWLRTKIVLKVQQPFQVLIEGVRGAGYEGDIGVDDTSFTPGCQLLPTATLPPVIDVTVTSPYCNATFSHCLQNTRQCLPVEQFCNFNIECTDQTDELSCPSTCTFEQKSLCSWKNDRKQTLSWDFGSGRTSSIDTGPSTDHTTHSINGTYIYLETSTGIFGDRAHLISPLYRKSSKTCMFTFWYHMFGDTINTLNIHVRAGGIDTLIWSLQGNQGDEWRQGTAYLPTCASEFNMIVEGVRGTSFTGDIALDDFRFEQCYERPALSTCPEIPGDPNPFMCRSKHCIPQKSKCDYELDCCDGSDEEYSTCYNYQ</sequence>
<feature type="domain" description="MAM" evidence="4">
    <location>
        <begin position="738"/>
        <end position="900"/>
    </location>
</feature>
<dbReference type="GO" id="GO:0016020">
    <property type="term" value="C:membrane"/>
    <property type="evidence" value="ECO:0007669"/>
    <property type="project" value="InterPro"/>
</dbReference>
<dbReference type="EMBL" id="CAJOBJ010002257">
    <property type="protein sequence ID" value="CAF3917906.1"/>
    <property type="molecule type" value="Genomic_DNA"/>
</dbReference>
<dbReference type="SUPFAM" id="SSF49899">
    <property type="entry name" value="Concanavalin A-like lectins/glucanases"/>
    <property type="match status" value="12"/>
</dbReference>
<dbReference type="Gene3D" id="2.60.120.200">
    <property type="match status" value="12"/>
</dbReference>
<feature type="domain" description="MAM" evidence="4">
    <location>
        <begin position="902"/>
        <end position="1054"/>
    </location>
</feature>
<name>A0A8S2LT63_9BILA</name>
<proteinExistence type="predicted"/>
<dbReference type="FunFam" id="2.60.120.200:FF:000182">
    <property type="entry name" value="MAM and LDL-receptor class A domain-containing protein 1"/>
    <property type="match status" value="1"/>
</dbReference>
<feature type="disulfide bond" evidence="3">
    <location>
        <begin position="1822"/>
        <end position="1837"/>
    </location>
</feature>
<dbReference type="InterPro" id="IPR002172">
    <property type="entry name" value="LDrepeatLR_classA_rpt"/>
</dbReference>
<accession>A0A8S2LT63</accession>
<feature type="domain" description="MAM" evidence="4">
    <location>
        <begin position="1222"/>
        <end position="1382"/>
    </location>
</feature>
<comment type="caution">
    <text evidence="3">Lacks conserved residue(s) required for the propagation of feature annotation.</text>
</comment>
<feature type="disulfide bond" evidence="3">
    <location>
        <begin position="1601"/>
        <end position="1619"/>
    </location>
</feature>
<dbReference type="PROSITE" id="PS50060">
    <property type="entry name" value="MAM_2"/>
    <property type="match status" value="12"/>
</dbReference>
<dbReference type="CDD" id="cd06263">
    <property type="entry name" value="MAM"/>
    <property type="match status" value="11"/>
</dbReference>
<dbReference type="InterPro" id="IPR000998">
    <property type="entry name" value="MAM_dom"/>
</dbReference>
<feature type="disulfide bond" evidence="3">
    <location>
        <begin position="159"/>
        <end position="177"/>
    </location>
</feature>
<feature type="disulfide bond" evidence="3">
    <location>
        <begin position="1407"/>
        <end position="1422"/>
    </location>
</feature>
<evidence type="ECO:0000313" key="5">
    <source>
        <dbReference type="EMBL" id="CAF3917906.1"/>
    </source>
</evidence>
<feature type="domain" description="MAM" evidence="4">
    <location>
        <begin position="410"/>
        <end position="572"/>
    </location>
</feature>
<dbReference type="PANTHER" id="PTHR23282:SF101">
    <property type="entry name" value="MAM DOMAIN-CONTAINING PROTEIN"/>
    <property type="match status" value="1"/>
</dbReference>
<dbReference type="InterPro" id="IPR036055">
    <property type="entry name" value="LDL_receptor-like_sf"/>
</dbReference>
<feature type="domain" description="MAM" evidence="4">
    <location>
        <begin position="1056"/>
        <end position="1220"/>
    </location>
</feature>
<feature type="domain" description="MAM" evidence="4">
    <location>
        <begin position="579"/>
        <end position="736"/>
    </location>
</feature>
<dbReference type="Proteomes" id="UP000681720">
    <property type="component" value="Unassembled WGS sequence"/>
</dbReference>
<feature type="disulfide bond" evidence="3">
    <location>
        <begin position="1594"/>
        <end position="1606"/>
    </location>
</feature>
<feature type="disulfide bond" evidence="3">
    <location>
        <begin position="2251"/>
        <end position="2269"/>
    </location>
</feature>
<feature type="disulfide bond" evidence="3">
    <location>
        <begin position="394"/>
        <end position="409"/>
    </location>
</feature>